<feature type="transmembrane region" description="Helical" evidence="2">
    <location>
        <begin position="62"/>
        <end position="84"/>
    </location>
</feature>
<keyword evidence="5" id="KW-1185">Reference proteome</keyword>
<evidence type="ECO:0000313" key="5">
    <source>
        <dbReference type="Proteomes" id="UP001163046"/>
    </source>
</evidence>
<name>A0A9W9ZW96_9CNID</name>
<reference evidence="4" key="1">
    <citation type="submission" date="2023-01" db="EMBL/GenBank/DDBJ databases">
        <title>Genome assembly of the deep-sea coral Lophelia pertusa.</title>
        <authorList>
            <person name="Herrera S."/>
            <person name="Cordes E."/>
        </authorList>
    </citation>
    <scope>NUCLEOTIDE SEQUENCE</scope>
    <source>
        <strain evidence="4">USNM1676648</strain>
        <tissue evidence="4">Polyp</tissue>
    </source>
</reference>
<sequence length="235" mass="26628">MLRLVKLVFLVCFLIVPLTAFLTEDDSDYFPPEFTCPNSGFSFAEQLHWISEVWKRNAPYDIGYALLYSTLVVLPLFPFLCFMIPSKETLLQQYENEQKRRQTETESENDEEDEEEYCAPAVEPCNDVTRSKSLQLSKSDVSIGERLAAAVELNKPELCAPRVVMETPLTDEKEECEVTMAEEFPDLTTVDTADSFIRLKELGARICPESTLGKTCVMVAAGAFISYGIYRLISK</sequence>
<keyword evidence="2" id="KW-1133">Transmembrane helix</keyword>
<keyword evidence="3" id="KW-0732">Signal</keyword>
<organism evidence="4 5">
    <name type="scientific">Desmophyllum pertusum</name>
    <dbReference type="NCBI Taxonomy" id="174260"/>
    <lineage>
        <taxon>Eukaryota</taxon>
        <taxon>Metazoa</taxon>
        <taxon>Cnidaria</taxon>
        <taxon>Anthozoa</taxon>
        <taxon>Hexacorallia</taxon>
        <taxon>Scleractinia</taxon>
        <taxon>Caryophylliina</taxon>
        <taxon>Caryophylliidae</taxon>
        <taxon>Desmophyllum</taxon>
    </lineage>
</organism>
<evidence type="ECO:0000313" key="4">
    <source>
        <dbReference type="EMBL" id="KAJ7387159.1"/>
    </source>
</evidence>
<accession>A0A9W9ZW96</accession>
<feature type="compositionally biased region" description="Acidic residues" evidence="1">
    <location>
        <begin position="105"/>
        <end position="117"/>
    </location>
</feature>
<feature type="signal peptide" evidence="3">
    <location>
        <begin position="1"/>
        <end position="20"/>
    </location>
</feature>
<keyword evidence="2" id="KW-0472">Membrane</keyword>
<evidence type="ECO:0000256" key="1">
    <source>
        <dbReference type="SAM" id="MobiDB-lite"/>
    </source>
</evidence>
<dbReference type="Proteomes" id="UP001163046">
    <property type="component" value="Unassembled WGS sequence"/>
</dbReference>
<dbReference type="EMBL" id="MU825874">
    <property type="protein sequence ID" value="KAJ7387159.1"/>
    <property type="molecule type" value="Genomic_DNA"/>
</dbReference>
<comment type="caution">
    <text evidence="4">The sequence shown here is derived from an EMBL/GenBank/DDBJ whole genome shotgun (WGS) entry which is preliminary data.</text>
</comment>
<dbReference type="OrthoDB" id="5983918at2759"/>
<dbReference type="AlphaFoldDB" id="A0A9W9ZW96"/>
<gene>
    <name evidence="4" type="ORF">OS493_004125</name>
</gene>
<keyword evidence="2" id="KW-0812">Transmembrane</keyword>
<evidence type="ECO:0000256" key="2">
    <source>
        <dbReference type="SAM" id="Phobius"/>
    </source>
</evidence>
<evidence type="ECO:0000256" key="3">
    <source>
        <dbReference type="SAM" id="SignalP"/>
    </source>
</evidence>
<proteinExistence type="predicted"/>
<feature type="chain" id="PRO_5040988715" evidence="3">
    <location>
        <begin position="21"/>
        <end position="235"/>
    </location>
</feature>
<protein>
    <submittedName>
        <fullName evidence="4">Uncharacterized protein</fullName>
    </submittedName>
</protein>
<feature type="region of interest" description="Disordered" evidence="1">
    <location>
        <begin position="95"/>
        <end position="117"/>
    </location>
</feature>